<sequence>MKLIKVNKNHKDIVLEFKEKIIETGERFCGVSGLERLDFDEWLERNKSIENKSTCPDGIVPAMQYIYTDDDESKVIGMINLRLELNDFLMKFGGHIGYSIAPDERCKGNAKAMLKEGLKFYKNHGYERVLITCDVNNIASAKTIEACGGKLENIIKEDELHSTKRYWIKL</sequence>
<dbReference type="PANTHER" id="PTHR39173:SF1">
    <property type="entry name" value="ACETYLTRANSFERASE"/>
    <property type="match status" value="1"/>
</dbReference>
<dbReference type="PANTHER" id="PTHR39173">
    <property type="entry name" value="ACETYLTRANSFERASE"/>
    <property type="match status" value="1"/>
</dbReference>
<accession>A0A9E7DIW3</accession>
<proteinExistence type="predicted"/>
<evidence type="ECO:0000313" key="2">
    <source>
        <dbReference type="EMBL" id="UQK58684.1"/>
    </source>
</evidence>
<dbReference type="KEGG" id="fms:M1R53_05450"/>
<dbReference type="Pfam" id="PF00583">
    <property type="entry name" value="Acetyltransf_1"/>
    <property type="match status" value="1"/>
</dbReference>
<dbReference type="Proteomes" id="UP000831151">
    <property type="component" value="Chromosome"/>
</dbReference>
<dbReference type="Gene3D" id="3.40.630.30">
    <property type="match status" value="1"/>
</dbReference>
<organism evidence="2 3">
    <name type="scientific">Fenollaria massiliensis</name>
    <dbReference type="NCBI Taxonomy" id="938288"/>
    <lineage>
        <taxon>Bacteria</taxon>
        <taxon>Bacillati</taxon>
        <taxon>Bacillota</taxon>
        <taxon>Clostridia</taxon>
        <taxon>Eubacteriales</taxon>
        <taxon>Fenollaria</taxon>
    </lineage>
</organism>
<keyword evidence="3" id="KW-1185">Reference proteome</keyword>
<dbReference type="PROSITE" id="PS51186">
    <property type="entry name" value="GNAT"/>
    <property type="match status" value="1"/>
</dbReference>
<dbReference type="GO" id="GO:0016747">
    <property type="term" value="F:acyltransferase activity, transferring groups other than amino-acyl groups"/>
    <property type="evidence" value="ECO:0007669"/>
    <property type="project" value="InterPro"/>
</dbReference>
<keyword evidence="2" id="KW-0808">Transferase</keyword>
<dbReference type="SUPFAM" id="SSF55729">
    <property type="entry name" value="Acyl-CoA N-acyltransferases (Nat)"/>
    <property type="match status" value="1"/>
</dbReference>
<dbReference type="EC" id="2.3.1.-" evidence="2"/>
<dbReference type="RefSeq" id="WP_249242270.1">
    <property type="nucleotide sequence ID" value="NZ_CP096649.1"/>
</dbReference>
<dbReference type="AlphaFoldDB" id="A0A9E7DIW3"/>
<feature type="domain" description="N-acetyltransferase" evidence="1">
    <location>
        <begin position="4"/>
        <end position="170"/>
    </location>
</feature>
<dbReference type="EMBL" id="CP096649">
    <property type="protein sequence ID" value="UQK58684.1"/>
    <property type="molecule type" value="Genomic_DNA"/>
</dbReference>
<protein>
    <submittedName>
        <fullName evidence="2">GNAT family N-acetyltransferase</fullName>
        <ecNumber evidence="2">2.3.1.-</ecNumber>
    </submittedName>
</protein>
<name>A0A9E7DIW3_9FIRM</name>
<dbReference type="InterPro" id="IPR016181">
    <property type="entry name" value="Acyl_CoA_acyltransferase"/>
</dbReference>
<keyword evidence="2" id="KW-0012">Acyltransferase</keyword>
<dbReference type="InterPro" id="IPR000182">
    <property type="entry name" value="GNAT_dom"/>
</dbReference>
<evidence type="ECO:0000313" key="3">
    <source>
        <dbReference type="Proteomes" id="UP000831151"/>
    </source>
</evidence>
<gene>
    <name evidence="2" type="ORF">M1R53_05450</name>
</gene>
<reference evidence="2" key="1">
    <citation type="submission" date="2022-04" db="EMBL/GenBank/DDBJ databases">
        <title>Complete genome sequences of Ezakiella coagulans and Fenollaria massiliensis.</title>
        <authorList>
            <person name="France M.T."/>
            <person name="Clifford J."/>
            <person name="Narina S."/>
            <person name="Rutt L."/>
            <person name="Ravel J."/>
        </authorList>
    </citation>
    <scope>NUCLEOTIDE SEQUENCE</scope>
    <source>
        <strain evidence="2">C0061C2</strain>
    </source>
</reference>
<evidence type="ECO:0000259" key="1">
    <source>
        <dbReference type="PROSITE" id="PS51186"/>
    </source>
</evidence>